<dbReference type="AlphaFoldDB" id="A0A848H346"/>
<comment type="similarity">
    <text evidence="7">Belongs to the methyl-accepting chemotaxis (MCP) protein family.</text>
</comment>
<dbReference type="InterPro" id="IPR051310">
    <property type="entry name" value="MCP_chemotaxis"/>
</dbReference>
<keyword evidence="5 9" id="KW-1133">Transmembrane helix</keyword>
<dbReference type="PANTHER" id="PTHR43531:SF14">
    <property type="entry name" value="METHYL-ACCEPTING CHEMOTAXIS PROTEIN I-RELATED"/>
    <property type="match status" value="1"/>
</dbReference>
<dbReference type="Proteomes" id="UP000541185">
    <property type="component" value="Unassembled WGS sequence"/>
</dbReference>
<comment type="subcellular location">
    <subcellularLocation>
        <location evidence="1">Cell membrane</location>
        <topology evidence="1">Multi-pass membrane protein</topology>
    </subcellularLocation>
</comment>
<evidence type="ECO:0000259" key="10">
    <source>
        <dbReference type="PROSITE" id="PS50111"/>
    </source>
</evidence>
<dbReference type="PRINTS" id="PR00260">
    <property type="entry name" value="CHEMTRNSDUCR"/>
</dbReference>
<dbReference type="SUPFAM" id="SSF58104">
    <property type="entry name" value="Methyl-accepting chemotaxis protein (MCP) signaling domain"/>
    <property type="match status" value="1"/>
</dbReference>
<dbReference type="InterPro" id="IPR003660">
    <property type="entry name" value="HAMP_dom"/>
</dbReference>
<accession>A0A848H346</accession>
<dbReference type="Gene3D" id="1.10.287.950">
    <property type="entry name" value="Methyl-accepting chemotaxis protein"/>
    <property type="match status" value="1"/>
</dbReference>
<dbReference type="PROSITE" id="PS50111">
    <property type="entry name" value="CHEMOTAXIS_TRANSDUC_2"/>
    <property type="match status" value="1"/>
</dbReference>
<evidence type="ECO:0000256" key="6">
    <source>
        <dbReference type="ARBA" id="ARBA00023136"/>
    </source>
</evidence>
<feature type="domain" description="HAMP" evidence="11">
    <location>
        <begin position="79"/>
        <end position="131"/>
    </location>
</feature>
<evidence type="ECO:0000256" key="2">
    <source>
        <dbReference type="ARBA" id="ARBA00022475"/>
    </source>
</evidence>
<feature type="transmembrane region" description="Helical" evidence="9">
    <location>
        <begin position="55"/>
        <end position="78"/>
    </location>
</feature>
<evidence type="ECO:0000256" key="3">
    <source>
        <dbReference type="ARBA" id="ARBA00022481"/>
    </source>
</evidence>
<keyword evidence="13" id="KW-1185">Reference proteome</keyword>
<dbReference type="Pfam" id="PF00672">
    <property type="entry name" value="HAMP"/>
    <property type="match status" value="1"/>
</dbReference>
<evidence type="ECO:0000313" key="12">
    <source>
        <dbReference type="EMBL" id="NML44994.1"/>
    </source>
</evidence>
<dbReference type="SMART" id="SM00304">
    <property type="entry name" value="HAMP"/>
    <property type="match status" value="1"/>
</dbReference>
<keyword evidence="3" id="KW-0488">Methylation</keyword>
<dbReference type="GO" id="GO:0004888">
    <property type="term" value="F:transmembrane signaling receptor activity"/>
    <property type="evidence" value="ECO:0007669"/>
    <property type="project" value="InterPro"/>
</dbReference>
<comment type="caution">
    <text evidence="12">The sequence shown here is derived from an EMBL/GenBank/DDBJ whole genome shotgun (WGS) entry which is preliminary data.</text>
</comment>
<dbReference type="InterPro" id="IPR033480">
    <property type="entry name" value="sCache_2"/>
</dbReference>
<feature type="domain" description="Methyl-accepting transducer" evidence="10">
    <location>
        <begin position="136"/>
        <end position="365"/>
    </location>
</feature>
<gene>
    <name evidence="12" type="ORF">HHL11_14645</name>
</gene>
<protein>
    <submittedName>
        <fullName evidence="12">HAMP domain-containing protein</fullName>
    </submittedName>
</protein>
<dbReference type="InterPro" id="IPR004090">
    <property type="entry name" value="Chemotax_Me-accpt_rcpt"/>
</dbReference>
<evidence type="ECO:0000256" key="8">
    <source>
        <dbReference type="PROSITE-ProRule" id="PRU00284"/>
    </source>
</evidence>
<dbReference type="SMART" id="SM00283">
    <property type="entry name" value="MA"/>
    <property type="match status" value="1"/>
</dbReference>
<dbReference type="GO" id="GO:0006935">
    <property type="term" value="P:chemotaxis"/>
    <property type="evidence" value="ECO:0007669"/>
    <property type="project" value="InterPro"/>
</dbReference>
<feature type="transmembrane region" description="Helical" evidence="9">
    <location>
        <begin position="29"/>
        <end position="49"/>
    </location>
</feature>
<evidence type="ECO:0000256" key="9">
    <source>
        <dbReference type="SAM" id="Phobius"/>
    </source>
</evidence>
<dbReference type="CDD" id="cd11386">
    <property type="entry name" value="MCP_signal"/>
    <property type="match status" value="1"/>
</dbReference>
<evidence type="ECO:0000256" key="1">
    <source>
        <dbReference type="ARBA" id="ARBA00004651"/>
    </source>
</evidence>
<keyword evidence="8" id="KW-0807">Transducer</keyword>
<keyword evidence="6 9" id="KW-0472">Membrane</keyword>
<dbReference type="Pfam" id="PF00015">
    <property type="entry name" value="MCPsignal"/>
    <property type="match status" value="1"/>
</dbReference>
<dbReference type="PANTHER" id="PTHR43531">
    <property type="entry name" value="PROTEIN ICFG"/>
    <property type="match status" value="1"/>
</dbReference>
<dbReference type="GO" id="GO:0007165">
    <property type="term" value="P:signal transduction"/>
    <property type="evidence" value="ECO:0007669"/>
    <property type="project" value="UniProtKB-KW"/>
</dbReference>
<dbReference type="FunFam" id="1.10.287.950:FF:000001">
    <property type="entry name" value="Methyl-accepting chemotaxis sensory transducer"/>
    <property type="match status" value="1"/>
</dbReference>
<organism evidence="12 13">
    <name type="scientific">Ramlibacter agri</name>
    <dbReference type="NCBI Taxonomy" id="2728837"/>
    <lineage>
        <taxon>Bacteria</taxon>
        <taxon>Pseudomonadati</taxon>
        <taxon>Pseudomonadota</taxon>
        <taxon>Betaproteobacteria</taxon>
        <taxon>Burkholderiales</taxon>
        <taxon>Comamonadaceae</taxon>
        <taxon>Ramlibacter</taxon>
    </lineage>
</organism>
<evidence type="ECO:0000256" key="7">
    <source>
        <dbReference type="ARBA" id="ARBA00029447"/>
    </source>
</evidence>
<name>A0A848H346_9BURK</name>
<dbReference type="InterPro" id="IPR004089">
    <property type="entry name" value="MCPsignal_dom"/>
</dbReference>
<evidence type="ECO:0000313" key="13">
    <source>
        <dbReference type="Proteomes" id="UP000541185"/>
    </source>
</evidence>
<dbReference type="GO" id="GO:0005886">
    <property type="term" value="C:plasma membrane"/>
    <property type="evidence" value="ECO:0007669"/>
    <property type="project" value="UniProtKB-SubCell"/>
</dbReference>
<keyword evidence="2" id="KW-1003">Cell membrane</keyword>
<evidence type="ECO:0000256" key="4">
    <source>
        <dbReference type="ARBA" id="ARBA00022692"/>
    </source>
</evidence>
<dbReference type="RefSeq" id="WP_169419090.1">
    <property type="nucleotide sequence ID" value="NZ_JABBFX010000001.1"/>
</dbReference>
<keyword evidence="4 9" id="KW-0812">Transmembrane</keyword>
<evidence type="ECO:0000256" key="5">
    <source>
        <dbReference type="ARBA" id="ARBA00022989"/>
    </source>
</evidence>
<dbReference type="Gene3D" id="3.30.450.20">
    <property type="entry name" value="PAS domain"/>
    <property type="match status" value="1"/>
</dbReference>
<dbReference type="EMBL" id="JABBFX010000001">
    <property type="protein sequence ID" value="NML44994.1"/>
    <property type="molecule type" value="Genomic_DNA"/>
</dbReference>
<sequence>MNAQGMAMPLPASVPAAQVRQRTDLSTRVGAAFAVVLLLQAALTALAVGQLQGAAATWALVLGVAGLLAVLATAAWLLRRLVGPMRPATAAMQSLAGGDLAVPIDLAASGELLPLMEALQDVREKLFNVVGEVRTGTGNVALNAAQISRDNQALAQRTETQADSLQETAASIEELTAAVRQNAGTTQQAHALVRTATERAEQGGAVMRQVVQTMESIRASSGSIRDIIGVIDGIAFQTNILALNAAVEAARAGEQGRGFAVVAAEVRMLAQRSAEAARDIKALIVGSVQTVDAGGSSVEEAGRAMAEIVAAVRQAADLIRQIDVASQEQSSGIENVNTAVARIDSTTQDNAAFVKGAARTAAALQERAVTLLKAVDGFQLGDREHGSLEEAVAMVQAGCDFQRAHGRQALLDDVNRLDAGRFIHRDLYLIALDLRTSLFVAHGNNPARLGKGPEVKDVDGKAFGLEMVRVARDRGEGWVDYKWVHPVTGEVFMKTAYVRREGDLAVGCTAYKH</sequence>
<evidence type="ECO:0000259" key="11">
    <source>
        <dbReference type="PROSITE" id="PS50885"/>
    </source>
</evidence>
<dbReference type="PROSITE" id="PS50885">
    <property type="entry name" value="HAMP"/>
    <property type="match status" value="1"/>
</dbReference>
<dbReference type="Pfam" id="PF17200">
    <property type="entry name" value="sCache_2"/>
    <property type="match status" value="1"/>
</dbReference>
<proteinExistence type="inferred from homology"/>
<reference evidence="12 13" key="1">
    <citation type="submission" date="2020-04" db="EMBL/GenBank/DDBJ databases">
        <title>Ramlibacter sp. G-1-2-2 isolated from soil.</title>
        <authorList>
            <person name="Dahal R.H."/>
        </authorList>
    </citation>
    <scope>NUCLEOTIDE SEQUENCE [LARGE SCALE GENOMIC DNA]</scope>
    <source>
        <strain evidence="12 13">G-1-2-2</strain>
    </source>
</reference>